<feature type="region of interest" description="Disordered" evidence="1">
    <location>
        <begin position="113"/>
        <end position="146"/>
    </location>
</feature>
<reference evidence="3 4" key="1">
    <citation type="submission" date="2023-05" db="EMBL/GenBank/DDBJ databases">
        <title>Corynebacterium suedekumii sp. nov. and Corynebacterium breve sp. nov. isolated from raw cow's milk.</title>
        <authorList>
            <person name="Baer M.K."/>
            <person name="Mehl L."/>
            <person name="Hellmuth R."/>
            <person name="Marke G."/>
            <person name="Lipski A."/>
        </authorList>
    </citation>
    <scope>NUCLEOTIDE SEQUENCE [LARGE SCALE GENOMIC DNA]</scope>
    <source>
        <strain evidence="3 4">LM112</strain>
    </source>
</reference>
<evidence type="ECO:0000313" key="4">
    <source>
        <dbReference type="Proteomes" id="UP001238805"/>
    </source>
</evidence>
<evidence type="ECO:0000313" key="3">
    <source>
        <dbReference type="EMBL" id="WIM70483.1"/>
    </source>
</evidence>
<feature type="transmembrane region" description="Helical" evidence="2">
    <location>
        <begin position="20"/>
        <end position="37"/>
    </location>
</feature>
<evidence type="ECO:0000256" key="2">
    <source>
        <dbReference type="SAM" id="Phobius"/>
    </source>
</evidence>
<evidence type="ECO:0000256" key="1">
    <source>
        <dbReference type="SAM" id="MobiDB-lite"/>
    </source>
</evidence>
<evidence type="ECO:0008006" key="5">
    <source>
        <dbReference type="Google" id="ProtNLM"/>
    </source>
</evidence>
<feature type="transmembrane region" description="Helical" evidence="2">
    <location>
        <begin position="49"/>
        <end position="67"/>
    </location>
</feature>
<dbReference type="EMBL" id="CP126970">
    <property type="protein sequence ID" value="WIM70483.1"/>
    <property type="molecule type" value="Genomic_DNA"/>
</dbReference>
<dbReference type="Proteomes" id="UP001238805">
    <property type="component" value="Chromosome"/>
</dbReference>
<sequence>MSDNKGPKRERKKVRASHLVFLTLAVIGTLALAWWQWSRFQEGSGTFQNLGYALQWPLFGAFFIFAYRKYLEYENDMIDARNNAEDPDFLYQADEKQFGERVTEIDEGFLPERPTIDVDTFNELNTPRRRASRDPRAPRNPGDSTP</sequence>
<proteinExistence type="predicted"/>
<keyword evidence="4" id="KW-1185">Reference proteome</keyword>
<keyword evidence="2" id="KW-1133">Transmembrane helix</keyword>
<organism evidence="3 4">
    <name type="scientific">Corynebacterium suedekumii</name>
    <dbReference type="NCBI Taxonomy" id="3049801"/>
    <lineage>
        <taxon>Bacteria</taxon>
        <taxon>Bacillati</taxon>
        <taxon>Actinomycetota</taxon>
        <taxon>Actinomycetes</taxon>
        <taxon>Mycobacteriales</taxon>
        <taxon>Corynebacteriaceae</taxon>
        <taxon>Corynebacterium</taxon>
    </lineage>
</organism>
<name>A0ABY8VLU8_9CORY</name>
<keyword evidence="2" id="KW-0812">Transmembrane</keyword>
<keyword evidence="2" id="KW-0472">Membrane</keyword>
<dbReference type="RefSeq" id="WP_284875072.1">
    <property type="nucleotide sequence ID" value="NZ_CP126970.1"/>
</dbReference>
<gene>
    <name evidence="3" type="ORF">QP029_01035</name>
</gene>
<protein>
    <recommendedName>
        <fullName evidence="5">Glucitol operon activator</fullName>
    </recommendedName>
</protein>
<accession>A0ABY8VLU8</accession>